<accession>A0A7S2PSX9</accession>
<name>A0A7S2PSX9_9STRA</name>
<organism evidence="5">
    <name type="scientific">Leptocylindrus danicus</name>
    <dbReference type="NCBI Taxonomy" id="163516"/>
    <lineage>
        <taxon>Eukaryota</taxon>
        <taxon>Sar</taxon>
        <taxon>Stramenopiles</taxon>
        <taxon>Ochrophyta</taxon>
        <taxon>Bacillariophyta</taxon>
        <taxon>Coscinodiscophyceae</taxon>
        <taxon>Chaetocerotophycidae</taxon>
        <taxon>Leptocylindrales</taxon>
        <taxon>Leptocylindraceae</taxon>
        <taxon>Leptocylindrus</taxon>
    </lineage>
</organism>
<feature type="region of interest" description="Disordered" evidence="3">
    <location>
        <begin position="27"/>
        <end position="82"/>
    </location>
</feature>
<feature type="compositionally biased region" description="Basic and acidic residues" evidence="3">
    <location>
        <begin position="245"/>
        <end position="269"/>
    </location>
</feature>
<feature type="compositionally biased region" description="Acidic residues" evidence="3">
    <location>
        <begin position="295"/>
        <end position="306"/>
    </location>
</feature>
<feature type="coiled-coil region" evidence="2">
    <location>
        <begin position="113"/>
        <end position="140"/>
    </location>
</feature>
<evidence type="ECO:0000256" key="3">
    <source>
        <dbReference type="SAM" id="MobiDB-lite"/>
    </source>
</evidence>
<proteinExistence type="predicted"/>
<feature type="compositionally biased region" description="Polar residues" evidence="3">
    <location>
        <begin position="54"/>
        <end position="70"/>
    </location>
</feature>
<evidence type="ECO:0000256" key="2">
    <source>
        <dbReference type="SAM" id="Coils"/>
    </source>
</evidence>
<dbReference type="EMBL" id="HBGY01034218">
    <property type="protein sequence ID" value="CAD9615654.1"/>
    <property type="molecule type" value="Transcribed_RNA"/>
</dbReference>
<evidence type="ECO:0000313" key="5">
    <source>
        <dbReference type="EMBL" id="CAD9615654.1"/>
    </source>
</evidence>
<feature type="compositionally biased region" description="Basic residues" evidence="3">
    <location>
        <begin position="229"/>
        <end position="244"/>
    </location>
</feature>
<gene>
    <name evidence="5" type="ORF">LDAN0321_LOCUS21511</name>
</gene>
<feature type="compositionally biased region" description="Basic and acidic residues" evidence="3">
    <location>
        <begin position="481"/>
        <end position="491"/>
    </location>
</feature>
<sequence>MKTNTDSKEKPGDILHMNPFRIVKENNGEDMTCSSNHEIDGHGHAESEEPQNEIAASTSARPTFRSQKLSKTVRRKTKSKALDSRQIKYNKENENLSDFIAKKRAMFFLQMSIDTKNDEIRKMEERAQAKEDALKRSEQILEEDAIRFDAFLKENDKKAQSMIRKAELETKLKLEKAHEVKRLKQQIQTVQADINKNKGILEDCIRYKSFLDELTPNEWFEEQKEEKRKRQAERRRQRIKKRKDKWRDEQKKELEANKEKDEHVVDSKNARVSIHVLKKRSKENASPSHDKNDMPEPDFEDEPLTSSDEELPMYFQRPHQLLDVFLALEEENLFLIQNSQESEQILDGLRRKFDKTKIQIDDKAKDLDDAICHLQNKIKEEEGRQCENMRPEMIEGGDSNSNLLHELGCKVQDIYKRCNLGDPGSNPCTLAMLSDIEARAEDILQSIEKLPQAYVRCAEKEKEKKRRLIKRAQQQAALEKAQEERNRKAIERSLQPAKKRTGKPIMFRSNLVKAKSNCTKMKEVTKEELDEIRHLT</sequence>
<keyword evidence="1 2" id="KW-0175">Coiled coil</keyword>
<reference evidence="5" key="1">
    <citation type="submission" date="2021-01" db="EMBL/GenBank/DDBJ databases">
        <authorList>
            <person name="Corre E."/>
            <person name="Pelletier E."/>
            <person name="Niang G."/>
            <person name="Scheremetjew M."/>
            <person name="Finn R."/>
            <person name="Kale V."/>
            <person name="Holt S."/>
            <person name="Cochrane G."/>
            <person name="Meng A."/>
            <person name="Brown T."/>
            <person name="Cohen L."/>
        </authorList>
    </citation>
    <scope>NUCLEOTIDE SEQUENCE</scope>
    <source>
        <strain evidence="5">B650</strain>
    </source>
</reference>
<feature type="domain" description="DUF4200" evidence="4">
    <location>
        <begin position="99"/>
        <end position="216"/>
    </location>
</feature>
<dbReference type="InterPro" id="IPR025252">
    <property type="entry name" value="DUF4200"/>
</dbReference>
<feature type="compositionally biased region" description="Basic and acidic residues" evidence="3">
    <location>
        <begin position="37"/>
        <end position="47"/>
    </location>
</feature>
<feature type="region of interest" description="Disordered" evidence="3">
    <location>
        <begin position="221"/>
        <end position="306"/>
    </location>
</feature>
<dbReference type="Pfam" id="PF13863">
    <property type="entry name" value="DUF4200"/>
    <property type="match status" value="1"/>
</dbReference>
<evidence type="ECO:0000256" key="1">
    <source>
        <dbReference type="ARBA" id="ARBA00023054"/>
    </source>
</evidence>
<protein>
    <recommendedName>
        <fullName evidence="4">DUF4200 domain-containing protein</fullName>
    </recommendedName>
</protein>
<dbReference type="PANTHER" id="PTHR21683">
    <property type="entry name" value="COILED-COIL DOMAIN-CONTAINING PROTEIN 42 LIKE-2-LIKE-RELATED"/>
    <property type="match status" value="1"/>
</dbReference>
<dbReference type="InterPro" id="IPR051147">
    <property type="entry name" value="CFAP_domain-containing"/>
</dbReference>
<dbReference type="PANTHER" id="PTHR21683:SF3">
    <property type="entry name" value="CILIA AND FLAGELLA ASSOCIATED PROTEIN 100"/>
    <property type="match status" value="1"/>
</dbReference>
<dbReference type="GO" id="GO:0005856">
    <property type="term" value="C:cytoskeleton"/>
    <property type="evidence" value="ECO:0007669"/>
    <property type="project" value="UniProtKB-ARBA"/>
</dbReference>
<evidence type="ECO:0000259" key="4">
    <source>
        <dbReference type="Pfam" id="PF13863"/>
    </source>
</evidence>
<dbReference type="AlphaFoldDB" id="A0A7S2PSX9"/>
<feature type="region of interest" description="Disordered" evidence="3">
    <location>
        <begin position="481"/>
        <end position="501"/>
    </location>
</feature>